<evidence type="ECO:0000256" key="2">
    <source>
        <dbReference type="ARBA" id="ARBA00022448"/>
    </source>
</evidence>
<dbReference type="Pfam" id="PF13520">
    <property type="entry name" value="AA_permease_2"/>
    <property type="match status" value="1"/>
</dbReference>
<dbReference type="Proteomes" id="UP000275480">
    <property type="component" value="Unassembled WGS sequence"/>
</dbReference>
<dbReference type="AlphaFoldDB" id="A0AB74C7B8"/>
<keyword evidence="3 6" id="KW-0812">Transmembrane</keyword>
<comment type="subcellular location">
    <subcellularLocation>
        <location evidence="1">Membrane</location>
        <topology evidence="1">Multi-pass membrane protein</topology>
    </subcellularLocation>
</comment>
<evidence type="ECO:0000256" key="1">
    <source>
        <dbReference type="ARBA" id="ARBA00004141"/>
    </source>
</evidence>
<accession>A0AB74C7B8</accession>
<name>A0AB74C7B8_ASPFL</name>
<comment type="caution">
    <text evidence="7">The sequence shown here is derived from an EMBL/GenBank/DDBJ whole genome shotgun (WGS) entry which is preliminary data.</text>
</comment>
<evidence type="ECO:0000256" key="4">
    <source>
        <dbReference type="ARBA" id="ARBA00022989"/>
    </source>
</evidence>
<keyword evidence="5 6" id="KW-0472">Membrane</keyword>
<feature type="transmembrane region" description="Helical" evidence="6">
    <location>
        <begin position="55"/>
        <end position="80"/>
    </location>
</feature>
<dbReference type="InterPro" id="IPR002293">
    <property type="entry name" value="AA/rel_permease1"/>
</dbReference>
<dbReference type="GO" id="GO:0016020">
    <property type="term" value="C:membrane"/>
    <property type="evidence" value="ECO:0007669"/>
    <property type="project" value="UniProtKB-SubCell"/>
</dbReference>
<dbReference type="PIRSF" id="PIRSF006060">
    <property type="entry name" value="AA_transporter"/>
    <property type="match status" value="1"/>
</dbReference>
<feature type="transmembrane region" description="Helical" evidence="6">
    <location>
        <begin position="425"/>
        <end position="447"/>
    </location>
</feature>
<feature type="transmembrane region" description="Helical" evidence="6">
    <location>
        <begin position="216"/>
        <end position="233"/>
    </location>
</feature>
<evidence type="ECO:0000256" key="5">
    <source>
        <dbReference type="ARBA" id="ARBA00023136"/>
    </source>
</evidence>
<proteinExistence type="predicted"/>
<feature type="transmembrane region" description="Helical" evidence="6">
    <location>
        <begin position="383"/>
        <end position="404"/>
    </location>
</feature>
<dbReference type="GO" id="GO:0022857">
    <property type="term" value="F:transmembrane transporter activity"/>
    <property type="evidence" value="ECO:0007669"/>
    <property type="project" value="InterPro"/>
</dbReference>
<gene>
    <name evidence="7" type="ORF">CA14_001643</name>
</gene>
<feature type="transmembrane region" description="Helical" evidence="6">
    <location>
        <begin position="307"/>
        <end position="337"/>
    </location>
</feature>
<organism evidence="7 8">
    <name type="scientific">Aspergillus flavus</name>
    <dbReference type="NCBI Taxonomy" id="5059"/>
    <lineage>
        <taxon>Eukaryota</taxon>
        <taxon>Fungi</taxon>
        <taxon>Dikarya</taxon>
        <taxon>Ascomycota</taxon>
        <taxon>Pezizomycotina</taxon>
        <taxon>Eurotiomycetes</taxon>
        <taxon>Eurotiomycetidae</taxon>
        <taxon>Eurotiales</taxon>
        <taxon>Aspergillaceae</taxon>
        <taxon>Aspergillus</taxon>
        <taxon>Aspergillus subgen. Circumdati</taxon>
    </lineage>
</organism>
<evidence type="ECO:0000313" key="7">
    <source>
        <dbReference type="EMBL" id="RMZ41467.1"/>
    </source>
</evidence>
<dbReference type="EMBL" id="QQZZ01000125">
    <property type="protein sequence ID" value="RMZ41467.1"/>
    <property type="molecule type" value="Genomic_DNA"/>
</dbReference>
<dbReference type="PANTHER" id="PTHR45649">
    <property type="entry name" value="AMINO-ACID PERMEASE BAT1"/>
    <property type="match status" value="1"/>
</dbReference>
<feature type="transmembrane region" description="Helical" evidence="6">
    <location>
        <begin position="145"/>
        <end position="163"/>
    </location>
</feature>
<keyword evidence="2" id="KW-0813">Transport</keyword>
<feature type="transmembrane region" description="Helical" evidence="6">
    <location>
        <begin position="101"/>
        <end position="125"/>
    </location>
</feature>
<feature type="transmembrane region" description="Helical" evidence="6">
    <location>
        <begin position="254"/>
        <end position="278"/>
    </location>
</feature>
<evidence type="ECO:0000256" key="3">
    <source>
        <dbReference type="ARBA" id="ARBA00022692"/>
    </source>
</evidence>
<sequence length="551" mass="59583">MTKLARLFTSPGVRKSRKRYDTLSLCAYAVVLAGSWTYAAASFGTSVYAGGMPVLIYGAIGVSVLESLFLVSIAEFASAHPSAGGIPYYSRILAGPDWGRFAEYTVGTIHTIGVCFGPSGALIGMVQLFATAGAVMHPNWVYERWQLMLGYQGANLLVALLIVYMSRALSIMNRIAVVIMFLSLFVVIGFLVGRAATTASNSFVWSQFENRSGFSSNGYCTLLGIGIALYAYGNPHWICSLSDDVENAARAVPIAFVAQQIGNLVTVFAFLVTAGYVITDYDALVESHFPSAIGATFEQALGSQVGAMVLLLLIAVPGLVGLMSYYNVCMMVADAFLRTHSMPGWEWLTRRHPGPNVPLNILYCLTVINLLLGFIYLASAEGFSILLGAPGVLYFAGYLVPLVAHVVTKGKNLGQGGWFKMPRKLSVGLAAFNTLTMLFIVICLCLPRSSPITAANMNWSVLFLVFGIASSIVLWTSYGRSNYEGVDLAVADAIEIEATDTTDAESGQIHKSTKNLSYELERYDSGWFHDRPGIHPCPHPIDDDDDGDEDK</sequence>
<dbReference type="PANTHER" id="PTHR45649:SF27">
    <property type="entry name" value="CHOLINE TRANSPORTER (EUROFUNG)"/>
    <property type="match status" value="1"/>
</dbReference>
<feature type="transmembrane region" description="Helical" evidence="6">
    <location>
        <begin position="175"/>
        <end position="196"/>
    </location>
</feature>
<protein>
    <submittedName>
        <fullName evidence="7">Choline transport protein</fullName>
    </submittedName>
</protein>
<evidence type="ECO:0000256" key="6">
    <source>
        <dbReference type="SAM" id="Phobius"/>
    </source>
</evidence>
<dbReference type="Gene3D" id="1.20.1740.10">
    <property type="entry name" value="Amino acid/polyamine transporter I"/>
    <property type="match status" value="1"/>
</dbReference>
<evidence type="ECO:0000313" key="8">
    <source>
        <dbReference type="Proteomes" id="UP000275480"/>
    </source>
</evidence>
<keyword evidence="4 6" id="KW-1133">Transmembrane helix</keyword>
<feature type="transmembrane region" description="Helical" evidence="6">
    <location>
        <begin position="459"/>
        <end position="478"/>
    </location>
</feature>
<feature type="transmembrane region" description="Helical" evidence="6">
    <location>
        <begin position="357"/>
        <end position="377"/>
    </location>
</feature>
<reference evidence="7 8" key="1">
    <citation type="submission" date="2018-07" db="EMBL/GenBank/DDBJ databases">
        <title>Identification of spontaneous genetic mutation associated with occurrence of a yellow conidial color mutant of Aspergillus flavus.</title>
        <authorList>
            <person name="Chang P.-K."/>
            <person name="Mack B.M."/>
            <person name="Scharfenstein L."/>
            <person name="Gilbert M.K."/>
        </authorList>
    </citation>
    <scope>NUCLEOTIDE SEQUENCE [LARGE SCALE GENOMIC DNA]</scope>
    <source>
        <strain evidence="7 8">CA14</strain>
    </source>
</reference>